<dbReference type="RefSeq" id="WP_167171942.1">
    <property type="nucleotide sequence ID" value="NZ_JAAOYM010000001.1"/>
</dbReference>
<dbReference type="Proteomes" id="UP000545493">
    <property type="component" value="Unassembled WGS sequence"/>
</dbReference>
<organism evidence="2 3">
    <name type="scientific">Saccharomonospora amisosensis</name>
    <dbReference type="NCBI Taxonomy" id="1128677"/>
    <lineage>
        <taxon>Bacteria</taxon>
        <taxon>Bacillati</taxon>
        <taxon>Actinomycetota</taxon>
        <taxon>Actinomycetes</taxon>
        <taxon>Pseudonocardiales</taxon>
        <taxon>Pseudonocardiaceae</taxon>
        <taxon>Saccharomonospora</taxon>
    </lineage>
</organism>
<evidence type="ECO:0000313" key="3">
    <source>
        <dbReference type="Proteomes" id="UP000545493"/>
    </source>
</evidence>
<accession>A0A7X5US53</accession>
<dbReference type="InterPro" id="IPR029068">
    <property type="entry name" value="Glyas_Bleomycin-R_OHBP_Dase"/>
</dbReference>
<comment type="caution">
    <text evidence="2">The sequence shown here is derived from an EMBL/GenBank/DDBJ whole genome shotgun (WGS) entry which is preliminary data.</text>
</comment>
<protein>
    <recommendedName>
        <fullName evidence="1">VOC domain-containing protein</fullName>
    </recommendedName>
</protein>
<reference evidence="2 3" key="1">
    <citation type="submission" date="2020-03" db="EMBL/GenBank/DDBJ databases">
        <title>Sequencing the genomes of 1000 actinobacteria strains.</title>
        <authorList>
            <person name="Klenk H.-P."/>
        </authorList>
    </citation>
    <scope>NUCLEOTIDE SEQUENCE [LARGE SCALE GENOMIC DNA]</scope>
    <source>
        <strain evidence="2 3">DSM 45685</strain>
    </source>
</reference>
<dbReference type="Gene3D" id="3.10.180.10">
    <property type="entry name" value="2,3-Dihydroxybiphenyl 1,2-Dioxygenase, domain 1"/>
    <property type="match status" value="1"/>
</dbReference>
<dbReference type="InterPro" id="IPR004360">
    <property type="entry name" value="Glyas_Fos-R_dOase_dom"/>
</dbReference>
<evidence type="ECO:0000259" key="1">
    <source>
        <dbReference type="PROSITE" id="PS51819"/>
    </source>
</evidence>
<dbReference type="InterPro" id="IPR037523">
    <property type="entry name" value="VOC_core"/>
</dbReference>
<dbReference type="EMBL" id="JAAOYM010000001">
    <property type="protein sequence ID" value="NIJ12749.1"/>
    <property type="molecule type" value="Genomic_DNA"/>
</dbReference>
<keyword evidence="3" id="KW-1185">Reference proteome</keyword>
<proteinExistence type="predicted"/>
<dbReference type="CDD" id="cd07247">
    <property type="entry name" value="SgaA_N_like"/>
    <property type="match status" value="1"/>
</dbReference>
<gene>
    <name evidence="2" type="ORF">FHU38_003093</name>
</gene>
<dbReference type="PROSITE" id="PS51819">
    <property type="entry name" value="VOC"/>
    <property type="match status" value="1"/>
</dbReference>
<dbReference type="AlphaFoldDB" id="A0A7X5US53"/>
<dbReference type="Pfam" id="PF00903">
    <property type="entry name" value="Glyoxalase"/>
    <property type="match status" value="1"/>
</dbReference>
<dbReference type="InterPro" id="IPR052164">
    <property type="entry name" value="Anthracycline_SecMetBiosynth"/>
</dbReference>
<evidence type="ECO:0000313" key="2">
    <source>
        <dbReference type="EMBL" id="NIJ12749.1"/>
    </source>
</evidence>
<sequence length="114" mass="12797">MTVASNMVTWFQLPADDTRRAWGFYEEVFGWSPESSNTAEPRLGAIHGEIAERSDELRQPRPVIRVDDLESSLRRVTEAGGKLLVDRTEIPSIGMVYATFVDTEGNRVNIVSDL</sequence>
<dbReference type="SUPFAM" id="SSF54593">
    <property type="entry name" value="Glyoxalase/Bleomycin resistance protein/Dihydroxybiphenyl dioxygenase"/>
    <property type="match status" value="1"/>
</dbReference>
<name>A0A7X5US53_9PSEU</name>
<feature type="domain" description="VOC" evidence="1">
    <location>
        <begin position="7"/>
        <end position="113"/>
    </location>
</feature>
<dbReference type="PANTHER" id="PTHR33993">
    <property type="entry name" value="GLYOXALASE-RELATED"/>
    <property type="match status" value="1"/>
</dbReference>